<evidence type="ECO:0000256" key="3">
    <source>
        <dbReference type="PROSITE-ProRule" id="PRU10141"/>
    </source>
</evidence>
<keyword evidence="4" id="KW-0723">Serine/threonine-protein kinase</keyword>
<name>A0A9P6PKU7_9FUNG</name>
<dbReference type="GO" id="GO:0005634">
    <property type="term" value="C:nucleus"/>
    <property type="evidence" value="ECO:0007669"/>
    <property type="project" value="TreeGrafter"/>
</dbReference>
<evidence type="ECO:0000313" key="7">
    <source>
        <dbReference type="Proteomes" id="UP000807716"/>
    </source>
</evidence>
<keyword evidence="2 3" id="KW-0067">ATP-binding</keyword>
<comment type="similarity">
    <text evidence="4">Belongs to the protein kinase superfamily.</text>
</comment>
<proteinExistence type="inferred from homology"/>
<dbReference type="InterPro" id="IPR000719">
    <property type="entry name" value="Prot_kinase_dom"/>
</dbReference>
<dbReference type="Proteomes" id="UP000807716">
    <property type="component" value="Unassembled WGS sequence"/>
</dbReference>
<sequence>MLTVSIALFVFSAVVVAFLLSSRLYSRLSPPLSPHLALADSVPCDSNTSSYRSLQSDRSLFATIAEDPVDGPADSTHSAFASAVSSLHSVAQGVSSAAGQWVEHLSALSPEALLGLWEQPAPANPFADLANDRAAGFAGLTPSMRLGGGTYGQVYLVYEAGKAVADRAAKVVKIPYEYARSMLQREIDVHSLLRVSHGGGCHQNIVRLDYVLEEPEVFTLVMEYCQRGNMEDYAKTLGPNVLTDAAVAKILLPVAKGLSHLHEVGIAHRDLKLENVFLDAEGTAKIGDFGLATRETLCSDKVGSPFSMAPELYALKHSSKPYDPKKADIWAIGIAFWRLKFRHLPWATAEYA</sequence>
<dbReference type="PANTHER" id="PTHR24345">
    <property type="entry name" value="SERINE/THREONINE-PROTEIN KINASE PLK"/>
    <property type="match status" value="1"/>
</dbReference>
<protein>
    <recommendedName>
        <fullName evidence="5">Protein kinase domain-containing protein</fullName>
    </recommendedName>
</protein>
<keyword evidence="4" id="KW-0808">Transferase</keyword>
<dbReference type="PROSITE" id="PS00107">
    <property type="entry name" value="PROTEIN_KINASE_ATP"/>
    <property type="match status" value="1"/>
</dbReference>
<keyword evidence="4" id="KW-0418">Kinase</keyword>
<dbReference type="InterPro" id="IPR008271">
    <property type="entry name" value="Ser/Thr_kinase_AS"/>
</dbReference>
<dbReference type="OrthoDB" id="6513151at2759"/>
<dbReference type="Gene3D" id="1.10.510.10">
    <property type="entry name" value="Transferase(Phosphotransferase) domain 1"/>
    <property type="match status" value="1"/>
</dbReference>
<dbReference type="EMBL" id="JAAAJB010001483">
    <property type="protein sequence ID" value="KAG0247898.1"/>
    <property type="molecule type" value="Genomic_DNA"/>
</dbReference>
<feature type="domain" description="Protein kinase" evidence="5">
    <location>
        <begin position="140"/>
        <end position="352"/>
    </location>
</feature>
<feature type="non-terminal residue" evidence="6">
    <location>
        <position position="352"/>
    </location>
</feature>
<dbReference type="InterPro" id="IPR011009">
    <property type="entry name" value="Kinase-like_dom_sf"/>
</dbReference>
<dbReference type="GO" id="GO:0004674">
    <property type="term" value="F:protein serine/threonine kinase activity"/>
    <property type="evidence" value="ECO:0007669"/>
    <property type="project" value="UniProtKB-KW"/>
</dbReference>
<keyword evidence="1 3" id="KW-0547">Nucleotide-binding</keyword>
<keyword evidence="7" id="KW-1185">Reference proteome</keyword>
<comment type="caution">
    <text evidence="6">The sequence shown here is derived from an EMBL/GenBank/DDBJ whole genome shotgun (WGS) entry which is preliminary data.</text>
</comment>
<evidence type="ECO:0000313" key="6">
    <source>
        <dbReference type="EMBL" id="KAG0247898.1"/>
    </source>
</evidence>
<dbReference type="Pfam" id="PF00069">
    <property type="entry name" value="Pkinase"/>
    <property type="match status" value="1"/>
</dbReference>
<dbReference type="AlphaFoldDB" id="A0A9P6PKU7"/>
<evidence type="ECO:0000259" key="5">
    <source>
        <dbReference type="PROSITE" id="PS50011"/>
    </source>
</evidence>
<dbReference type="GO" id="GO:0005524">
    <property type="term" value="F:ATP binding"/>
    <property type="evidence" value="ECO:0007669"/>
    <property type="project" value="UniProtKB-UniRule"/>
</dbReference>
<evidence type="ECO:0000256" key="1">
    <source>
        <dbReference type="ARBA" id="ARBA00022741"/>
    </source>
</evidence>
<feature type="binding site" evidence="3">
    <location>
        <position position="170"/>
    </location>
    <ligand>
        <name>ATP</name>
        <dbReference type="ChEBI" id="CHEBI:30616"/>
    </ligand>
</feature>
<dbReference type="SMART" id="SM00220">
    <property type="entry name" value="S_TKc"/>
    <property type="match status" value="1"/>
</dbReference>
<reference evidence="6" key="1">
    <citation type="journal article" date="2020" name="Fungal Divers.">
        <title>Resolving the Mortierellaceae phylogeny through synthesis of multi-gene phylogenetics and phylogenomics.</title>
        <authorList>
            <person name="Vandepol N."/>
            <person name="Liber J."/>
            <person name="Desiro A."/>
            <person name="Na H."/>
            <person name="Kennedy M."/>
            <person name="Barry K."/>
            <person name="Grigoriev I.V."/>
            <person name="Miller A.N."/>
            <person name="O'Donnell K."/>
            <person name="Stajich J.E."/>
            <person name="Bonito G."/>
        </authorList>
    </citation>
    <scope>NUCLEOTIDE SEQUENCE</scope>
    <source>
        <strain evidence="6">BC1065</strain>
    </source>
</reference>
<accession>A0A9P6PKU7</accession>
<evidence type="ECO:0000256" key="2">
    <source>
        <dbReference type="ARBA" id="ARBA00022840"/>
    </source>
</evidence>
<dbReference type="PROSITE" id="PS00108">
    <property type="entry name" value="PROTEIN_KINASE_ST"/>
    <property type="match status" value="1"/>
</dbReference>
<evidence type="ECO:0000256" key="4">
    <source>
        <dbReference type="RuleBase" id="RU000304"/>
    </source>
</evidence>
<gene>
    <name evidence="6" type="ORF">DFQ27_001435</name>
</gene>
<organism evidence="6 7">
    <name type="scientific">Actinomortierella ambigua</name>
    <dbReference type="NCBI Taxonomy" id="1343610"/>
    <lineage>
        <taxon>Eukaryota</taxon>
        <taxon>Fungi</taxon>
        <taxon>Fungi incertae sedis</taxon>
        <taxon>Mucoromycota</taxon>
        <taxon>Mortierellomycotina</taxon>
        <taxon>Mortierellomycetes</taxon>
        <taxon>Mortierellales</taxon>
        <taxon>Mortierellaceae</taxon>
        <taxon>Actinomortierella</taxon>
    </lineage>
</organism>
<dbReference type="CDD" id="cd00180">
    <property type="entry name" value="PKc"/>
    <property type="match status" value="1"/>
</dbReference>
<dbReference type="InterPro" id="IPR017441">
    <property type="entry name" value="Protein_kinase_ATP_BS"/>
</dbReference>
<dbReference type="SUPFAM" id="SSF56112">
    <property type="entry name" value="Protein kinase-like (PK-like)"/>
    <property type="match status" value="1"/>
</dbReference>
<dbReference type="PROSITE" id="PS50011">
    <property type="entry name" value="PROTEIN_KINASE_DOM"/>
    <property type="match status" value="1"/>
</dbReference>